<feature type="compositionally biased region" description="Basic and acidic residues" evidence="3">
    <location>
        <begin position="717"/>
        <end position="726"/>
    </location>
</feature>
<name>A0AAN7L0E8_TRANT</name>
<keyword evidence="2" id="KW-0175">Coiled coil</keyword>
<dbReference type="SUPFAM" id="SSF54495">
    <property type="entry name" value="UBC-like"/>
    <property type="match status" value="1"/>
</dbReference>
<evidence type="ECO:0000313" key="6">
    <source>
        <dbReference type="Proteomes" id="UP001346149"/>
    </source>
</evidence>
<dbReference type="EMBL" id="JAXQNO010000018">
    <property type="protein sequence ID" value="KAK4776385.1"/>
    <property type="molecule type" value="Genomic_DNA"/>
</dbReference>
<proteinExistence type="predicted"/>
<feature type="domain" description="UBC core" evidence="4">
    <location>
        <begin position="817"/>
        <end position="950"/>
    </location>
</feature>
<dbReference type="PANTHER" id="PTHR31071:SF7">
    <property type="entry name" value="OS04G0382800 PROTEIN"/>
    <property type="match status" value="1"/>
</dbReference>
<dbReference type="PROSITE" id="PS50127">
    <property type="entry name" value="UBC_2"/>
    <property type="match status" value="1"/>
</dbReference>
<reference evidence="5 6" key="1">
    <citation type="journal article" date="2023" name="Hortic Res">
        <title>Pangenome of water caltrop reveals structural variations and asymmetric subgenome divergence after allopolyploidization.</title>
        <authorList>
            <person name="Zhang X."/>
            <person name="Chen Y."/>
            <person name="Wang L."/>
            <person name="Yuan Y."/>
            <person name="Fang M."/>
            <person name="Shi L."/>
            <person name="Lu R."/>
            <person name="Comes H.P."/>
            <person name="Ma Y."/>
            <person name="Chen Y."/>
            <person name="Huang G."/>
            <person name="Zhou Y."/>
            <person name="Zheng Z."/>
            <person name="Qiu Y."/>
        </authorList>
    </citation>
    <scope>NUCLEOTIDE SEQUENCE [LARGE SCALE GENOMIC DNA]</scope>
    <source>
        <strain evidence="5">F231</strain>
    </source>
</reference>
<accession>A0AAN7L0E8</accession>
<feature type="compositionally biased region" description="Basic and acidic residues" evidence="3">
    <location>
        <begin position="628"/>
        <end position="638"/>
    </location>
</feature>
<feature type="region of interest" description="Disordered" evidence="3">
    <location>
        <begin position="628"/>
        <end position="651"/>
    </location>
</feature>
<feature type="coiled-coil region" evidence="2">
    <location>
        <begin position="343"/>
        <end position="370"/>
    </location>
</feature>
<dbReference type="SMART" id="SM00212">
    <property type="entry name" value="UBCc"/>
    <property type="match status" value="1"/>
</dbReference>
<dbReference type="InterPro" id="IPR000608">
    <property type="entry name" value="UBC"/>
</dbReference>
<evidence type="ECO:0000313" key="5">
    <source>
        <dbReference type="EMBL" id="KAK4776385.1"/>
    </source>
</evidence>
<comment type="subunit">
    <text evidence="1">Heterodimer with UBC35 or UBC36.</text>
</comment>
<dbReference type="PANTHER" id="PTHR31071">
    <property type="entry name" value="GB|AAF24581.1"/>
    <property type="match status" value="1"/>
</dbReference>
<organism evidence="5 6">
    <name type="scientific">Trapa natans</name>
    <name type="common">Water chestnut</name>
    <dbReference type="NCBI Taxonomy" id="22666"/>
    <lineage>
        <taxon>Eukaryota</taxon>
        <taxon>Viridiplantae</taxon>
        <taxon>Streptophyta</taxon>
        <taxon>Embryophyta</taxon>
        <taxon>Tracheophyta</taxon>
        <taxon>Spermatophyta</taxon>
        <taxon>Magnoliopsida</taxon>
        <taxon>eudicotyledons</taxon>
        <taxon>Gunneridae</taxon>
        <taxon>Pentapetalae</taxon>
        <taxon>rosids</taxon>
        <taxon>malvids</taxon>
        <taxon>Myrtales</taxon>
        <taxon>Lythraceae</taxon>
        <taxon>Trapa</taxon>
    </lineage>
</organism>
<feature type="region of interest" description="Disordered" evidence="3">
    <location>
        <begin position="711"/>
        <end position="754"/>
    </location>
</feature>
<dbReference type="Gene3D" id="3.10.110.10">
    <property type="entry name" value="Ubiquitin Conjugating Enzyme"/>
    <property type="match status" value="1"/>
</dbReference>
<protein>
    <recommendedName>
        <fullName evidence="4">UBC core domain-containing protein</fullName>
    </recommendedName>
</protein>
<keyword evidence="6" id="KW-1185">Reference proteome</keyword>
<dbReference type="Pfam" id="PF00179">
    <property type="entry name" value="UQ_con"/>
    <property type="match status" value="1"/>
</dbReference>
<gene>
    <name evidence="5" type="ORF">SAY86_005073</name>
</gene>
<sequence>MYCIEAQPVCLSVPINIFAWSALGAHQKLLLILSLCSLGFSVSAQSFCVTLASLSSSFAFRDSECRTSFITWVERSALAPCLLAVIFWEIQPGSLTMPRQFGEMEDLINGKVRKRGCSSSASSSSSIIQNYRLKKAVLVGKRGGSSTPVPTWRLISSRSPSVAGGAVDSPKCAGSQSGKSRLQAPVSARKLAATLWEMNEIPSPGMKEGIVERRLNKEVRGREKIPRSIHSGPLPPHLSDPSHSPVSERTDRSGTACHRRTLSLSNKVRSMDPIGRVSGSISNTSLMEIESRSRAQTPCGSTAIVKPRLKDVSNALTTSKELLKIINRIWGHEDRPSSNMSLISALHAELERARLLVNQLIQDHRSDENEINYLMKCFAEEKAAWKSKERKMVEAAIESVVGELEVERKLRRRFESLNKRLGRELADAKTCLVKAMKDLESEKRAREIMEHVCHELADDVAEGNEIAEDFKRESNLGKVHEDVQKERDREKEREMMKLAEVLEEERCQVKQSPQYQVEEKNAAIDSIRKQLEAFLGTKKGKGRGKGKGSGLLSYRDDEEATDYFTGVHHGTHNGEEGSGEGEVVNGVERREESVDSELHSIELDIDHIKRGSTELAYSRKDPLDVEIRGRKSASERSKRNSSLQRSISDGVEWGIQNPRHYRHEELDWEGDSQQGHLDEMNSYKSMKDLREYMLSGRNTVSHRAFPSPIKQWGKMRSSHDPSHERPPLVPGSTGKSRLAAENTSRKAKRHTRSPKVQAFCSEAAIAGGKPLTAFVGVRRLRLAGLDRLQICPGIFHSEAFSQTSMTLGSGGSGVVVPRNFRLLEELERGEKGIGDGTVSYGMDDGDDIYMRSWTGTIIGPHSSVHKGRIYQLKLFCDKDYPEKPPSVRFHSRINMTCVNHETGVVEPKKFGLLANWQREYTMENILTQLKKEMASPHNRKLVQPPEGSYF</sequence>
<evidence type="ECO:0000259" key="4">
    <source>
        <dbReference type="PROSITE" id="PS50127"/>
    </source>
</evidence>
<evidence type="ECO:0000256" key="2">
    <source>
        <dbReference type="SAM" id="Coils"/>
    </source>
</evidence>
<comment type="caution">
    <text evidence="5">The sequence shown here is derived from an EMBL/GenBank/DDBJ whole genome shotgun (WGS) entry which is preliminary data.</text>
</comment>
<dbReference type="FunFam" id="3.10.110.10:FF:000019">
    <property type="entry name" value="Ubiquitin-conjugating enzyme E2 variant 1C"/>
    <property type="match status" value="1"/>
</dbReference>
<feature type="region of interest" description="Disordered" evidence="3">
    <location>
        <begin position="219"/>
        <end position="260"/>
    </location>
</feature>
<dbReference type="InterPro" id="IPR016135">
    <property type="entry name" value="UBQ-conjugating_enzyme/RWD"/>
</dbReference>
<evidence type="ECO:0000256" key="3">
    <source>
        <dbReference type="SAM" id="MobiDB-lite"/>
    </source>
</evidence>
<feature type="region of interest" description="Disordered" evidence="3">
    <location>
        <begin position="163"/>
        <end position="184"/>
    </location>
</feature>
<dbReference type="CDD" id="cd23807">
    <property type="entry name" value="UEV_UBE2V"/>
    <property type="match status" value="1"/>
</dbReference>
<dbReference type="InterPro" id="IPR043424">
    <property type="entry name" value="BLT-like"/>
</dbReference>
<dbReference type="AlphaFoldDB" id="A0AAN7L0E8"/>
<dbReference type="Proteomes" id="UP001346149">
    <property type="component" value="Unassembled WGS sequence"/>
</dbReference>
<evidence type="ECO:0000256" key="1">
    <source>
        <dbReference type="ARBA" id="ARBA00065118"/>
    </source>
</evidence>